<evidence type="ECO:0000259" key="3">
    <source>
        <dbReference type="PROSITE" id="PS50158"/>
    </source>
</evidence>
<dbReference type="InterPro" id="IPR036875">
    <property type="entry name" value="Znf_CCHC_sf"/>
</dbReference>
<dbReference type="EMBL" id="CADCXV010000113">
    <property type="protein sequence ID" value="CAB0028291.1"/>
    <property type="molecule type" value="Genomic_DNA"/>
</dbReference>
<dbReference type="SUPFAM" id="SSF57756">
    <property type="entry name" value="Retrovirus zinc finger-like domains"/>
    <property type="match status" value="1"/>
</dbReference>
<dbReference type="InterPro" id="IPR001878">
    <property type="entry name" value="Znf_CCHC"/>
</dbReference>
<evidence type="ECO:0000256" key="1">
    <source>
        <dbReference type="PROSITE-ProRule" id="PRU00047"/>
    </source>
</evidence>
<dbReference type="AlphaFoldDB" id="A0A6H5HWS2"/>
<dbReference type="GO" id="GO:0008270">
    <property type="term" value="F:zinc ion binding"/>
    <property type="evidence" value="ECO:0007669"/>
    <property type="project" value="UniProtKB-KW"/>
</dbReference>
<dbReference type="PROSITE" id="PS50158">
    <property type="entry name" value="ZF_CCHC"/>
    <property type="match status" value="1"/>
</dbReference>
<dbReference type="InterPro" id="IPR013087">
    <property type="entry name" value="Znf_C2H2_type"/>
</dbReference>
<organism evidence="4 5">
    <name type="scientific">Trichogramma brassicae</name>
    <dbReference type="NCBI Taxonomy" id="86971"/>
    <lineage>
        <taxon>Eukaryota</taxon>
        <taxon>Metazoa</taxon>
        <taxon>Ecdysozoa</taxon>
        <taxon>Arthropoda</taxon>
        <taxon>Hexapoda</taxon>
        <taxon>Insecta</taxon>
        <taxon>Pterygota</taxon>
        <taxon>Neoptera</taxon>
        <taxon>Endopterygota</taxon>
        <taxon>Hymenoptera</taxon>
        <taxon>Apocrita</taxon>
        <taxon>Proctotrupomorpha</taxon>
        <taxon>Chalcidoidea</taxon>
        <taxon>Trichogrammatidae</taxon>
        <taxon>Trichogramma</taxon>
    </lineage>
</organism>
<dbReference type="OrthoDB" id="7240153at2759"/>
<gene>
    <name evidence="4" type="ORF">TBRA_LOCUS490</name>
</gene>
<evidence type="ECO:0000313" key="5">
    <source>
        <dbReference type="Proteomes" id="UP000479190"/>
    </source>
</evidence>
<feature type="region of interest" description="Disordered" evidence="2">
    <location>
        <begin position="769"/>
        <end position="789"/>
    </location>
</feature>
<protein>
    <recommendedName>
        <fullName evidence="3">CCHC-type domain-containing protein</fullName>
    </recommendedName>
</protein>
<evidence type="ECO:0000313" key="4">
    <source>
        <dbReference type="EMBL" id="CAB0028291.1"/>
    </source>
</evidence>
<dbReference type="PANTHER" id="PTHR46954">
    <property type="entry name" value="C2H2-TYPE DOMAIN-CONTAINING PROTEIN"/>
    <property type="match status" value="1"/>
</dbReference>
<dbReference type="PANTHER" id="PTHR46954:SF1">
    <property type="entry name" value="C2H2-TYPE DOMAIN-CONTAINING PROTEIN"/>
    <property type="match status" value="1"/>
</dbReference>
<dbReference type="PROSITE" id="PS00028">
    <property type="entry name" value="ZINC_FINGER_C2H2_1"/>
    <property type="match status" value="1"/>
</dbReference>
<accession>A0A6H5HWS2</accession>
<feature type="domain" description="CCHC-type" evidence="3">
    <location>
        <begin position="268"/>
        <end position="283"/>
    </location>
</feature>
<evidence type="ECO:0000256" key="2">
    <source>
        <dbReference type="SAM" id="MobiDB-lite"/>
    </source>
</evidence>
<sequence>MTLGRPRKEIEHPDLLKTISDIAIYNSAADERRQTEEIRTCSTLDELTAKLREKGFNLSRSAVYLRLLPIRSNTLEGMRHINTVPVRLCNHPASYKGCKQLLQKLYPALRIGPADSRRTNRRRRDTRGRQGPWIQLGFTAIGKDLSFVTLPLPPPVQQVSYVAGPHGLIFQPFSVQQQRLTQAEYRFDGQQQRQLRRPGHVQEEQQQQHWQQQHQQEEARVEVCPLSPAGPSSLSGNAAAPARIRGENFGGLEPVRFVPGLDPPCGACFDCHEPGHTRRQCSNPFNGVLCTNCGRRANFDAKMAKTKKNQNQCPICFKSLSTLSNFRKHLKAVHQKLTKRCENCKLRYLYTSMAKHIKTCTGCMCSRCGRILSATRYLKQHEQTCRAQRMPNAEAAPAAAAGAEAAAEAEGAPAAAAHAPAAAEAEGAPAATAHAPAAVDNGVDGDVDAARVDVDAEVAYEQARKGLITIVESEEIDIIAKSKTRAEHLKKVSDINLWRGAMEQAIVIATNRGKERLSRALANIYFDSGVDCDRPGFAEIYAVLITEKNVKTRNPTQLITLTLEMLKNCTNDASRAAMLRAALPFLESMHDEQEKYKWYILQIEPAEGREIRRAILTSLQNKQEKFNIFRKKLCSLRRPWIRSIAADKTQEFNSEYQTFGAKYLSMVNSVITELKEMIGMKKKAIRKKARQIGRVPERSKGVKRKIDVIKLHLPDIDVSQPTTKIKHVTMMKKKYEEGTVFFFDLLDEEPRFAMIKILRVPPLIAHRGPTAAEQREKSHRTPTQHQRPHDVTHVMQFQQSAHDVDTEMESHPKFYRFLQFRRKCRKKPFNFDAWWYPNSEKPVPYELLLEYVVESELNRTYSRYHRNWFGQASPVGDDTNISVQRPLTERALQAGKNDENRKEASTTEEVATYPMSSYILFTIKVYNSRFVKMNSILWQSITHIHTSKFYRYWDDPNELCERLKLLISEKNAGNGAHDNEIHSIIEELREEGVAISFVNLLPSGDLYSGEKAHAGLYERLCTPNGETKF</sequence>
<keyword evidence="5" id="KW-1185">Reference proteome</keyword>
<proteinExistence type="predicted"/>
<keyword evidence="1" id="KW-0479">Metal-binding</keyword>
<feature type="region of interest" description="Disordered" evidence="2">
    <location>
        <begin position="411"/>
        <end position="433"/>
    </location>
</feature>
<dbReference type="Proteomes" id="UP000479190">
    <property type="component" value="Unassembled WGS sequence"/>
</dbReference>
<reference evidence="4 5" key="1">
    <citation type="submission" date="2020-02" db="EMBL/GenBank/DDBJ databases">
        <authorList>
            <person name="Ferguson B K."/>
        </authorList>
    </citation>
    <scope>NUCLEOTIDE SEQUENCE [LARGE SCALE GENOMIC DNA]</scope>
</reference>
<dbReference type="GO" id="GO:0003676">
    <property type="term" value="F:nucleic acid binding"/>
    <property type="evidence" value="ECO:0007669"/>
    <property type="project" value="InterPro"/>
</dbReference>
<name>A0A6H5HWS2_9HYME</name>
<keyword evidence="1" id="KW-0862">Zinc</keyword>
<keyword evidence="1" id="KW-0863">Zinc-finger</keyword>